<dbReference type="InterPro" id="IPR033121">
    <property type="entry name" value="PEPTIDASE_A1"/>
</dbReference>
<dbReference type="SUPFAM" id="SSF50630">
    <property type="entry name" value="Acid proteases"/>
    <property type="match status" value="1"/>
</dbReference>
<dbReference type="InterPro" id="IPR021109">
    <property type="entry name" value="Peptidase_aspartic_dom_sf"/>
</dbReference>
<organism evidence="2 3">
    <name type="scientific">Prorocentrum cordatum</name>
    <dbReference type="NCBI Taxonomy" id="2364126"/>
    <lineage>
        <taxon>Eukaryota</taxon>
        <taxon>Sar</taxon>
        <taxon>Alveolata</taxon>
        <taxon>Dinophyceae</taxon>
        <taxon>Prorocentrales</taxon>
        <taxon>Prorocentraceae</taxon>
        <taxon>Prorocentrum</taxon>
    </lineage>
</organism>
<evidence type="ECO:0000259" key="1">
    <source>
        <dbReference type="PROSITE" id="PS51767"/>
    </source>
</evidence>
<evidence type="ECO:0000313" key="2">
    <source>
        <dbReference type="EMBL" id="CAK0802375.1"/>
    </source>
</evidence>
<proteinExistence type="predicted"/>
<name>A0ABN9QCB7_9DINO</name>
<keyword evidence="3" id="KW-1185">Reference proteome</keyword>
<gene>
    <name evidence="2" type="ORF">PCOR1329_LOCUS9918</name>
</gene>
<feature type="domain" description="Peptidase A1" evidence="1">
    <location>
        <begin position="1"/>
        <end position="138"/>
    </location>
</feature>
<protein>
    <recommendedName>
        <fullName evidence="1">Peptidase A1 domain-containing protein</fullName>
    </recommendedName>
</protein>
<reference evidence="2" key="1">
    <citation type="submission" date="2023-10" db="EMBL/GenBank/DDBJ databases">
        <authorList>
            <person name="Chen Y."/>
            <person name="Shah S."/>
            <person name="Dougan E. K."/>
            <person name="Thang M."/>
            <person name="Chan C."/>
        </authorList>
    </citation>
    <scope>NUCLEOTIDE SEQUENCE [LARGE SCALE GENOMIC DNA]</scope>
</reference>
<accession>A0ABN9QCB7</accession>
<comment type="caution">
    <text evidence="2">The sequence shown here is derived from an EMBL/GenBank/DDBJ whole genome shotgun (WGS) entry which is preliminary data.</text>
</comment>
<sequence length="167" mass="17461">MSLLPDNSYGALCKMQKDEARTVDCNCSVLEDRMLLPLRLAFGGRHFEVPLQQLFARSPAASGGGQDDGPGAGRCALRIRQKAEAFRREAGPRRLHGAGALADGAAEGEDDEPWILGGGFLRLFVAVLDFGTGRLGIAETPAVGGPAVPCPAARARPVALVRAGVSP</sequence>
<dbReference type="EMBL" id="CAUYUJ010002784">
    <property type="protein sequence ID" value="CAK0802375.1"/>
    <property type="molecule type" value="Genomic_DNA"/>
</dbReference>
<evidence type="ECO:0000313" key="3">
    <source>
        <dbReference type="Proteomes" id="UP001189429"/>
    </source>
</evidence>
<dbReference type="Gene3D" id="2.40.70.10">
    <property type="entry name" value="Acid Proteases"/>
    <property type="match status" value="1"/>
</dbReference>
<dbReference type="Proteomes" id="UP001189429">
    <property type="component" value="Unassembled WGS sequence"/>
</dbReference>
<dbReference type="PROSITE" id="PS51767">
    <property type="entry name" value="PEPTIDASE_A1"/>
    <property type="match status" value="1"/>
</dbReference>